<evidence type="ECO:0000256" key="1">
    <source>
        <dbReference type="ARBA" id="ARBA00004141"/>
    </source>
</evidence>
<sequence>MSARFYDDQQEFMPRPNGYATYSGHENHPNGGILRNKDTYARPQSVLPRAQSFGNESEDSASSCQSFVDNLLRPCFAEFLAVFITTFLTIHINTELNDRHVLSVYRIVLLSTTDAIAALVFISAFKTYALSRLLRLFVHGINFFSIVSFPRIHLHSAITLAHLFCLTTSWYICVFLFLVQFFGSIAAVLASAAIRSSDLPPVPVFSSDISSEWSKSAYKLVNMISQFIGTLMVVMSHVLSHESLSKNSMRVGRLRGSALALFMSIAMSSFLSHLQSTIGWNSMVTTAIAVSRAMSNVPEYPQQLFFHEHFVFWLGPVIASLTASFLYRLLYAPDNKKISCGCCDDYEVRPINV</sequence>
<evidence type="ECO:0000256" key="2">
    <source>
        <dbReference type="ARBA" id="ARBA00022692"/>
    </source>
</evidence>
<dbReference type="OrthoDB" id="3222at2759"/>
<accession>A0A8S1GNA3</accession>
<feature type="transmembrane region" description="Helical" evidence="7">
    <location>
        <begin position="170"/>
        <end position="194"/>
    </location>
</feature>
<feature type="region of interest" description="Disordered" evidence="6">
    <location>
        <begin position="16"/>
        <end position="35"/>
    </location>
</feature>
<dbReference type="InterPro" id="IPR023271">
    <property type="entry name" value="Aquaporin-like"/>
</dbReference>
<comment type="caution">
    <text evidence="8">The sequence shown here is derived from an EMBL/GenBank/DDBJ whole genome shotgun (WGS) entry which is preliminary data.</text>
</comment>
<dbReference type="Proteomes" id="UP000835052">
    <property type="component" value="Unassembled WGS sequence"/>
</dbReference>
<evidence type="ECO:0000313" key="9">
    <source>
        <dbReference type="Proteomes" id="UP000835052"/>
    </source>
</evidence>
<reference evidence="8" key="1">
    <citation type="submission" date="2020-10" db="EMBL/GenBank/DDBJ databases">
        <authorList>
            <person name="Kikuchi T."/>
        </authorList>
    </citation>
    <scope>NUCLEOTIDE SEQUENCE</scope>
    <source>
        <strain evidence="8">NKZ352</strain>
    </source>
</reference>
<evidence type="ECO:0000256" key="7">
    <source>
        <dbReference type="SAM" id="Phobius"/>
    </source>
</evidence>
<keyword evidence="5" id="KW-0813">Transport</keyword>
<keyword evidence="3 7" id="KW-1133">Transmembrane helix</keyword>
<evidence type="ECO:0000256" key="4">
    <source>
        <dbReference type="ARBA" id="ARBA00023136"/>
    </source>
</evidence>
<keyword evidence="4 7" id="KW-0472">Membrane</keyword>
<keyword evidence="2 5" id="KW-0812">Transmembrane</keyword>
<dbReference type="PRINTS" id="PR00783">
    <property type="entry name" value="MINTRINSICP"/>
</dbReference>
<feature type="transmembrane region" description="Helical" evidence="7">
    <location>
        <begin position="104"/>
        <end position="124"/>
    </location>
</feature>
<proteinExistence type="inferred from homology"/>
<dbReference type="GO" id="GO:0015250">
    <property type="term" value="F:water channel activity"/>
    <property type="evidence" value="ECO:0007669"/>
    <property type="project" value="TreeGrafter"/>
</dbReference>
<keyword evidence="9" id="KW-1185">Reference proteome</keyword>
<dbReference type="Pfam" id="PF00230">
    <property type="entry name" value="MIP"/>
    <property type="match status" value="1"/>
</dbReference>
<evidence type="ECO:0000313" key="8">
    <source>
        <dbReference type="EMBL" id="CAD6185017.1"/>
    </source>
</evidence>
<dbReference type="InterPro" id="IPR000425">
    <property type="entry name" value="MIP"/>
</dbReference>
<evidence type="ECO:0000256" key="6">
    <source>
        <dbReference type="SAM" id="MobiDB-lite"/>
    </source>
</evidence>
<organism evidence="8 9">
    <name type="scientific">Caenorhabditis auriculariae</name>
    <dbReference type="NCBI Taxonomy" id="2777116"/>
    <lineage>
        <taxon>Eukaryota</taxon>
        <taxon>Metazoa</taxon>
        <taxon>Ecdysozoa</taxon>
        <taxon>Nematoda</taxon>
        <taxon>Chromadorea</taxon>
        <taxon>Rhabditida</taxon>
        <taxon>Rhabditina</taxon>
        <taxon>Rhabditomorpha</taxon>
        <taxon>Rhabditoidea</taxon>
        <taxon>Rhabditidae</taxon>
        <taxon>Peloderinae</taxon>
        <taxon>Caenorhabditis</taxon>
    </lineage>
</organism>
<dbReference type="PANTHER" id="PTHR19139:SF284">
    <property type="entry name" value="AQUAPORIN"/>
    <property type="match status" value="1"/>
</dbReference>
<dbReference type="PANTHER" id="PTHR19139">
    <property type="entry name" value="AQUAPORIN TRANSPORTER"/>
    <property type="match status" value="1"/>
</dbReference>
<comment type="similarity">
    <text evidence="5">Belongs to the MIP/aquaporin (TC 1.A.8) family.</text>
</comment>
<evidence type="ECO:0000256" key="3">
    <source>
        <dbReference type="ARBA" id="ARBA00022989"/>
    </source>
</evidence>
<feature type="transmembrane region" description="Helical" evidence="7">
    <location>
        <begin position="130"/>
        <end position="149"/>
    </location>
</feature>
<feature type="transmembrane region" description="Helical" evidence="7">
    <location>
        <begin position="71"/>
        <end position="92"/>
    </location>
</feature>
<dbReference type="Gene3D" id="1.20.1080.10">
    <property type="entry name" value="Glycerol uptake facilitator protein"/>
    <property type="match status" value="1"/>
</dbReference>
<name>A0A8S1GNA3_9PELO</name>
<gene>
    <name evidence="8" type="ORF">CAUJ_LOCUS936</name>
</gene>
<dbReference type="InterPro" id="IPR034294">
    <property type="entry name" value="Aquaporin_transptr"/>
</dbReference>
<feature type="transmembrane region" description="Helical" evidence="7">
    <location>
        <begin position="252"/>
        <end position="274"/>
    </location>
</feature>
<comment type="subcellular location">
    <subcellularLocation>
        <location evidence="1">Membrane</location>
        <topology evidence="1">Multi-pass membrane protein</topology>
    </subcellularLocation>
</comment>
<feature type="transmembrane region" description="Helical" evidence="7">
    <location>
        <begin position="310"/>
        <end position="330"/>
    </location>
</feature>
<dbReference type="AlphaFoldDB" id="A0A8S1GNA3"/>
<dbReference type="GO" id="GO:0005886">
    <property type="term" value="C:plasma membrane"/>
    <property type="evidence" value="ECO:0007669"/>
    <property type="project" value="TreeGrafter"/>
</dbReference>
<evidence type="ECO:0000256" key="5">
    <source>
        <dbReference type="RuleBase" id="RU000477"/>
    </source>
</evidence>
<dbReference type="EMBL" id="CAJGYM010000002">
    <property type="protein sequence ID" value="CAD6185017.1"/>
    <property type="molecule type" value="Genomic_DNA"/>
</dbReference>
<dbReference type="SUPFAM" id="SSF81338">
    <property type="entry name" value="Aquaporin-like"/>
    <property type="match status" value="1"/>
</dbReference>
<protein>
    <submittedName>
        <fullName evidence="8">Uncharacterized protein</fullName>
    </submittedName>
</protein>